<dbReference type="EMBL" id="DVMN01000055">
    <property type="protein sequence ID" value="HIU21214.1"/>
    <property type="molecule type" value="Genomic_DNA"/>
</dbReference>
<name>A0A9D1HRK3_9FIRM</name>
<comment type="caution">
    <text evidence="7">The sequence shown here is derived from an EMBL/GenBank/DDBJ whole genome shotgun (WGS) entry which is preliminary data.</text>
</comment>
<reference evidence="7" key="1">
    <citation type="submission" date="2020-10" db="EMBL/GenBank/DDBJ databases">
        <authorList>
            <person name="Gilroy R."/>
        </authorList>
    </citation>
    <scope>NUCLEOTIDE SEQUENCE</scope>
    <source>
        <strain evidence="7">1063</strain>
    </source>
</reference>
<keyword evidence="2" id="KW-1003">Cell membrane</keyword>
<dbReference type="PANTHER" id="PTHR43370:SF2">
    <property type="entry name" value="ABC TRANSPORTER PERMEASE PROTEIN"/>
    <property type="match status" value="1"/>
</dbReference>
<dbReference type="InterPro" id="IPR001851">
    <property type="entry name" value="ABC_transp_permease"/>
</dbReference>
<proteinExistence type="predicted"/>
<dbReference type="Proteomes" id="UP000824088">
    <property type="component" value="Unassembled WGS sequence"/>
</dbReference>
<accession>A0A9D1HRK3</accession>
<feature type="transmembrane region" description="Helical" evidence="6">
    <location>
        <begin position="103"/>
        <end position="129"/>
    </location>
</feature>
<dbReference type="GO" id="GO:0005886">
    <property type="term" value="C:plasma membrane"/>
    <property type="evidence" value="ECO:0007669"/>
    <property type="project" value="UniProtKB-SubCell"/>
</dbReference>
<feature type="transmembrane region" description="Helical" evidence="6">
    <location>
        <begin position="252"/>
        <end position="270"/>
    </location>
</feature>
<keyword evidence="3 6" id="KW-0812">Transmembrane</keyword>
<evidence type="ECO:0000256" key="4">
    <source>
        <dbReference type="ARBA" id="ARBA00022989"/>
    </source>
</evidence>
<dbReference type="AlphaFoldDB" id="A0A9D1HRK3"/>
<sequence>MFLTFLQSSIRFSTVFLFGSVGETLTEKSGNLNLGIPGIMCMGASGAIVGASTYVAAVGGIDGITAWGATLVTIIFALLFSALGGLIYCVLTATLRCNQNVSGLALTTFGVGVLSFFGGSANTTGFTVISGFFRQSFPIGDNPNWFETLFLSYGCLVYIAIIIAIIAAIVLKKTRVGLNLRAVGENPATADAAGISVTNYKYGATLIGSMIAGLGGLFYIMDQTGGVVEYTIDTYGWMAVALVIFTVWRPNWAILGSILFSMLYLLPNYVSVSFAEREVIKMIPYLVTIVVLIITSIVSRRESQPPASLGLSYFREER</sequence>
<reference evidence="7" key="2">
    <citation type="journal article" date="2021" name="PeerJ">
        <title>Extensive microbial diversity within the chicken gut microbiome revealed by metagenomics and culture.</title>
        <authorList>
            <person name="Gilroy R."/>
            <person name="Ravi A."/>
            <person name="Getino M."/>
            <person name="Pursley I."/>
            <person name="Horton D.L."/>
            <person name="Alikhan N.F."/>
            <person name="Baker D."/>
            <person name="Gharbi K."/>
            <person name="Hall N."/>
            <person name="Watson M."/>
            <person name="Adriaenssens E.M."/>
            <person name="Foster-Nyarko E."/>
            <person name="Jarju S."/>
            <person name="Secka A."/>
            <person name="Antonio M."/>
            <person name="Oren A."/>
            <person name="Chaudhuri R.R."/>
            <person name="La Ragione R."/>
            <person name="Hildebrand F."/>
            <person name="Pallen M.J."/>
        </authorList>
    </citation>
    <scope>NUCLEOTIDE SEQUENCE</scope>
    <source>
        <strain evidence="7">1063</strain>
    </source>
</reference>
<feature type="transmembrane region" description="Helical" evidence="6">
    <location>
        <begin position="227"/>
        <end position="245"/>
    </location>
</feature>
<dbReference type="Pfam" id="PF02653">
    <property type="entry name" value="BPD_transp_2"/>
    <property type="match status" value="1"/>
</dbReference>
<feature type="transmembrane region" description="Helical" evidence="6">
    <location>
        <begin position="34"/>
        <end position="58"/>
    </location>
</feature>
<evidence type="ECO:0000256" key="5">
    <source>
        <dbReference type="ARBA" id="ARBA00023136"/>
    </source>
</evidence>
<organism evidence="7 8">
    <name type="scientific">Candidatus Limadaptatus stercorigallinarum</name>
    <dbReference type="NCBI Taxonomy" id="2840845"/>
    <lineage>
        <taxon>Bacteria</taxon>
        <taxon>Bacillati</taxon>
        <taxon>Bacillota</taxon>
        <taxon>Clostridia</taxon>
        <taxon>Eubacteriales</taxon>
        <taxon>Candidatus Limadaptatus</taxon>
    </lineage>
</organism>
<evidence type="ECO:0000256" key="6">
    <source>
        <dbReference type="SAM" id="Phobius"/>
    </source>
</evidence>
<dbReference type="PANTHER" id="PTHR43370">
    <property type="entry name" value="SUGAR ABC TRANSPORTER INTEGRAL MEMBRANE PROTEIN-RELATED"/>
    <property type="match status" value="1"/>
</dbReference>
<evidence type="ECO:0000313" key="7">
    <source>
        <dbReference type="EMBL" id="HIU21214.1"/>
    </source>
</evidence>
<feature type="transmembrane region" description="Helical" evidence="6">
    <location>
        <begin position="202"/>
        <end position="221"/>
    </location>
</feature>
<gene>
    <name evidence="7" type="ORF">IAD51_03105</name>
</gene>
<comment type="subcellular location">
    <subcellularLocation>
        <location evidence="1">Cell membrane</location>
        <topology evidence="1">Multi-pass membrane protein</topology>
    </subcellularLocation>
</comment>
<evidence type="ECO:0000256" key="3">
    <source>
        <dbReference type="ARBA" id="ARBA00022692"/>
    </source>
</evidence>
<feature type="transmembrane region" description="Helical" evidence="6">
    <location>
        <begin position="64"/>
        <end position="91"/>
    </location>
</feature>
<dbReference type="CDD" id="cd06580">
    <property type="entry name" value="TM_PBP1_transp_TpRbsC_like"/>
    <property type="match status" value="1"/>
</dbReference>
<evidence type="ECO:0000313" key="8">
    <source>
        <dbReference type="Proteomes" id="UP000824088"/>
    </source>
</evidence>
<keyword evidence="5 6" id="KW-0472">Membrane</keyword>
<feature type="transmembrane region" description="Helical" evidence="6">
    <location>
        <begin position="282"/>
        <end position="299"/>
    </location>
</feature>
<feature type="transmembrane region" description="Helical" evidence="6">
    <location>
        <begin position="149"/>
        <end position="171"/>
    </location>
</feature>
<evidence type="ECO:0000256" key="2">
    <source>
        <dbReference type="ARBA" id="ARBA00022475"/>
    </source>
</evidence>
<evidence type="ECO:0000256" key="1">
    <source>
        <dbReference type="ARBA" id="ARBA00004651"/>
    </source>
</evidence>
<dbReference type="GO" id="GO:0022857">
    <property type="term" value="F:transmembrane transporter activity"/>
    <property type="evidence" value="ECO:0007669"/>
    <property type="project" value="InterPro"/>
</dbReference>
<protein>
    <submittedName>
        <fullName evidence="7">ABC transporter permease</fullName>
    </submittedName>
</protein>
<keyword evidence="4 6" id="KW-1133">Transmembrane helix</keyword>